<feature type="transmembrane region" description="Helical" evidence="8">
    <location>
        <begin position="111"/>
        <end position="128"/>
    </location>
</feature>
<feature type="transmembrane region" description="Helical" evidence="8">
    <location>
        <begin position="73"/>
        <end position="99"/>
    </location>
</feature>
<evidence type="ECO:0000256" key="8">
    <source>
        <dbReference type="SAM" id="Phobius"/>
    </source>
</evidence>
<evidence type="ECO:0000256" key="2">
    <source>
        <dbReference type="ARBA" id="ARBA00022475"/>
    </source>
</evidence>
<dbReference type="Proteomes" id="UP001596043">
    <property type="component" value="Unassembled WGS sequence"/>
</dbReference>
<evidence type="ECO:0000256" key="7">
    <source>
        <dbReference type="ARBA" id="ARBA00023136"/>
    </source>
</evidence>
<reference evidence="10" key="1">
    <citation type="journal article" date="2019" name="Int. J. Syst. Evol. Microbiol.">
        <title>The Global Catalogue of Microorganisms (GCM) 10K type strain sequencing project: providing services to taxonomists for standard genome sequencing and annotation.</title>
        <authorList>
            <consortium name="The Broad Institute Genomics Platform"/>
            <consortium name="The Broad Institute Genome Sequencing Center for Infectious Disease"/>
            <person name="Wu L."/>
            <person name="Ma J."/>
        </authorList>
    </citation>
    <scope>NUCLEOTIDE SEQUENCE [LARGE SCALE GENOMIC DNA]</scope>
    <source>
        <strain evidence="10">YJ-61-S</strain>
    </source>
</reference>
<dbReference type="PANTHER" id="PTHR33908">
    <property type="entry name" value="MANNOSYLTRANSFERASE YKCB-RELATED"/>
    <property type="match status" value="1"/>
</dbReference>
<gene>
    <name evidence="9" type="ORF">ACFO3O_01040</name>
</gene>
<name>A0ABV9HRZ6_9FLAO</name>
<keyword evidence="2" id="KW-1003">Cell membrane</keyword>
<keyword evidence="5 8" id="KW-0812">Transmembrane</keyword>
<keyword evidence="7 8" id="KW-0472">Membrane</keyword>
<keyword evidence="4" id="KW-0808">Transferase</keyword>
<dbReference type="RefSeq" id="WP_379976674.1">
    <property type="nucleotide sequence ID" value="NZ_JBHSFV010000001.1"/>
</dbReference>
<evidence type="ECO:0000313" key="10">
    <source>
        <dbReference type="Proteomes" id="UP001596043"/>
    </source>
</evidence>
<evidence type="ECO:0000313" key="9">
    <source>
        <dbReference type="EMBL" id="MFC4632475.1"/>
    </source>
</evidence>
<keyword evidence="3" id="KW-0328">Glycosyltransferase</keyword>
<evidence type="ECO:0000256" key="1">
    <source>
        <dbReference type="ARBA" id="ARBA00004651"/>
    </source>
</evidence>
<feature type="transmembrane region" description="Helical" evidence="8">
    <location>
        <begin position="210"/>
        <end position="228"/>
    </location>
</feature>
<sequence length="463" mass="53166">MKKVFVKIQTLALEKPILFLMIVGVLVRVLIAIAYSNQVSIFNDTESYIPLAERLSTLDLKGYDGLRTPGYPLLLAIAGIHFSIVVFIQTLLGILSSVLLFKISFRLKNHIPLALINGLSLSFFLHILFYERAILTETLTLCALVVCLWYLVRIDFFKTQKKDAITNVQSLLLGILMAVVFLIRPMFIVITPLVVVCFLIIYRHLKFLKIVIQVFLIGMPALASYQAWSMLNFYNTDYKTVTVFSGMNLAQNCVYFIDNADDSHAALRDVYVRKRDSVIANDGDVSMSIWRVYEALKAKENITVAELSQRFDPMNKELIRENPLAYSKQVGISWLAFWEEYVLWNYNAFKHNIPKWILSGTWLYIQRPLLFLINGAFLVISFIMIIRHIRKKELSLNFYLFCVLLTLGSSLGQALVIYGNNGRFSVPFLPFIIVVVSHFLYETYFIKKITPKNHKNSSIFNVS</sequence>
<protein>
    <recommendedName>
        <fullName evidence="11">Glycosyltransferase RgtA/B/C/D-like domain-containing protein</fullName>
    </recommendedName>
</protein>
<feature type="transmembrane region" description="Helical" evidence="8">
    <location>
        <begin position="134"/>
        <end position="152"/>
    </location>
</feature>
<feature type="transmembrane region" description="Helical" evidence="8">
    <location>
        <begin position="12"/>
        <end position="35"/>
    </location>
</feature>
<dbReference type="EMBL" id="JBHSFV010000001">
    <property type="protein sequence ID" value="MFC4632475.1"/>
    <property type="molecule type" value="Genomic_DNA"/>
</dbReference>
<keyword evidence="10" id="KW-1185">Reference proteome</keyword>
<feature type="transmembrane region" description="Helical" evidence="8">
    <location>
        <begin position="398"/>
        <end position="418"/>
    </location>
</feature>
<feature type="transmembrane region" description="Helical" evidence="8">
    <location>
        <begin position="424"/>
        <end position="446"/>
    </location>
</feature>
<organism evidence="9 10">
    <name type="scientific">Dokdonia ponticola</name>
    <dbReference type="NCBI Taxonomy" id="2041041"/>
    <lineage>
        <taxon>Bacteria</taxon>
        <taxon>Pseudomonadati</taxon>
        <taxon>Bacteroidota</taxon>
        <taxon>Flavobacteriia</taxon>
        <taxon>Flavobacteriales</taxon>
        <taxon>Flavobacteriaceae</taxon>
        <taxon>Dokdonia</taxon>
    </lineage>
</organism>
<dbReference type="InterPro" id="IPR050297">
    <property type="entry name" value="LipidA_mod_glycosyltrf_83"/>
</dbReference>
<comment type="subcellular location">
    <subcellularLocation>
        <location evidence="1">Cell membrane</location>
        <topology evidence="1">Multi-pass membrane protein</topology>
    </subcellularLocation>
</comment>
<dbReference type="PANTHER" id="PTHR33908:SF11">
    <property type="entry name" value="MEMBRANE PROTEIN"/>
    <property type="match status" value="1"/>
</dbReference>
<proteinExistence type="predicted"/>
<feature type="transmembrane region" description="Helical" evidence="8">
    <location>
        <begin position="187"/>
        <end position="205"/>
    </location>
</feature>
<evidence type="ECO:0008006" key="11">
    <source>
        <dbReference type="Google" id="ProtNLM"/>
    </source>
</evidence>
<accession>A0ABV9HRZ6</accession>
<evidence type="ECO:0000256" key="4">
    <source>
        <dbReference type="ARBA" id="ARBA00022679"/>
    </source>
</evidence>
<evidence type="ECO:0000256" key="3">
    <source>
        <dbReference type="ARBA" id="ARBA00022676"/>
    </source>
</evidence>
<feature type="transmembrane region" description="Helical" evidence="8">
    <location>
        <begin position="164"/>
        <end position="181"/>
    </location>
</feature>
<feature type="transmembrane region" description="Helical" evidence="8">
    <location>
        <begin position="369"/>
        <end position="386"/>
    </location>
</feature>
<evidence type="ECO:0000256" key="6">
    <source>
        <dbReference type="ARBA" id="ARBA00022989"/>
    </source>
</evidence>
<comment type="caution">
    <text evidence="9">The sequence shown here is derived from an EMBL/GenBank/DDBJ whole genome shotgun (WGS) entry which is preliminary data.</text>
</comment>
<evidence type="ECO:0000256" key="5">
    <source>
        <dbReference type="ARBA" id="ARBA00022692"/>
    </source>
</evidence>
<keyword evidence="6 8" id="KW-1133">Transmembrane helix</keyword>